<dbReference type="RefSeq" id="XP_022132052.1">
    <property type="nucleotide sequence ID" value="XM_022276360.1"/>
</dbReference>
<evidence type="ECO:0000256" key="2">
    <source>
        <dbReference type="ARBA" id="ARBA00023157"/>
    </source>
</evidence>
<keyword evidence="2" id="KW-1015">Disulfide bond</keyword>
<gene>
    <name evidence="5" type="primary">LOC111005016</name>
</gene>
<proteinExistence type="inferred from homology"/>
<evidence type="ECO:0000256" key="1">
    <source>
        <dbReference type="ARBA" id="ARBA00010049"/>
    </source>
</evidence>
<accession>A0A6J1BSS2</accession>
<protein>
    <submittedName>
        <fullName evidence="5">Pollen-specific protein C13-like</fullName>
    </submittedName>
</protein>
<reference evidence="5" key="1">
    <citation type="submission" date="2025-08" db="UniProtKB">
        <authorList>
            <consortium name="RefSeq"/>
        </authorList>
    </citation>
    <scope>IDENTIFICATION</scope>
    <source>
        <strain evidence="5">OHB3-1</strain>
    </source>
</reference>
<sequence>MARFALLFALCVLPALVAASRPVRTPFVVRGKVYCDTCLAGFETSATTYIHGAKVKVECKNRNTMELLYSQEATTDSSGSYTLLVNEDHDDQVCDAVLVSSPQKGCSSISEGRDRARVILTRYNGIASNDRFVNAMGFARDEVMSGCNQVLRQYLDIED</sequence>
<dbReference type="Pfam" id="PF01190">
    <property type="entry name" value="Pollen_Ole_e_1"/>
    <property type="match status" value="1"/>
</dbReference>
<dbReference type="PANTHER" id="PTHR31614:SF5">
    <property type="entry name" value="ALLERGEN-LIKE PROTEIN BRSN20"/>
    <property type="match status" value="1"/>
</dbReference>
<keyword evidence="3" id="KW-0732">Signal</keyword>
<dbReference type="AlphaFoldDB" id="A0A6J1BSS2"/>
<evidence type="ECO:0000313" key="5">
    <source>
        <dbReference type="RefSeq" id="XP_022132052.1"/>
    </source>
</evidence>
<evidence type="ECO:0000256" key="3">
    <source>
        <dbReference type="SAM" id="SignalP"/>
    </source>
</evidence>
<feature type="chain" id="PRO_5026999277" evidence="3">
    <location>
        <begin position="20"/>
        <end position="159"/>
    </location>
</feature>
<organism evidence="4 5">
    <name type="scientific">Momordica charantia</name>
    <name type="common">Bitter gourd</name>
    <name type="synonym">Balsam pear</name>
    <dbReference type="NCBI Taxonomy" id="3673"/>
    <lineage>
        <taxon>Eukaryota</taxon>
        <taxon>Viridiplantae</taxon>
        <taxon>Streptophyta</taxon>
        <taxon>Embryophyta</taxon>
        <taxon>Tracheophyta</taxon>
        <taxon>Spermatophyta</taxon>
        <taxon>Magnoliopsida</taxon>
        <taxon>eudicotyledons</taxon>
        <taxon>Gunneridae</taxon>
        <taxon>Pentapetalae</taxon>
        <taxon>rosids</taxon>
        <taxon>fabids</taxon>
        <taxon>Cucurbitales</taxon>
        <taxon>Cucurbitaceae</taxon>
        <taxon>Momordiceae</taxon>
        <taxon>Momordica</taxon>
    </lineage>
</organism>
<comment type="similarity">
    <text evidence="1">Belongs to the Ole e I family.</text>
</comment>
<dbReference type="KEGG" id="mcha:111005016"/>
<dbReference type="InterPro" id="IPR006041">
    <property type="entry name" value="Pollen_Ole_e1_allergen"/>
</dbReference>
<dbReference type="OrthoDB" id="1896520at2759"/>
<feature type="signal peptide" evidence="3">
    <location>
        <begin position="1"/>
        <end position="19"/>
    </location>
</feature>
<dbReference type="GeneID" id="111005016"/>
<dbReference type="Proteomes" id="UP000504603">
    <property type="component" value="Unplaced"/>
</dbReference>
<keyword evidence="4" id="KW-1185">Reference proteome</keyword>
<evidence type="ECO:0000313" key="4">
    <source>
        <dbReference type="Proteomes" id="UP000504603"/>
    </source>
</evidence>
<dbReference type="PANTHER" id="PTHR31614">
    <property type="entry name" value="PROTEIN DOWNSTREAM OF FLC-RELATED"/>
    <property type="match status" value="1"/>
</dbReference>
<name>A0A6J1BSS2_MOMCH</name>